<dbReference type="EMBL" id="CADEPM010000003">
    <property type="protein sequence ID" value="CAB3402972.1"/>
    <property type="molecule type" value="Genomic_DNA"/>
</dbReference>
<comment type="caution">
    <text evidence="1">The sequence shown here is derived from an EMBL/GenBank/DDBJ whole genome shotgun (WGS) entry which is preliminary data.</text>
</comment>
<accession>A0A8S1ETN6</accession>
<reference evidence="1 2" key="1">
    <citation type="submission" date="2020-04" db="EMBL/GenBank/DDBJ databases">
        <authorList>
            <person name="Laetsch R D."/>
            <person name="Stevens L."/>
            <person name="Kumar S."/>
            <person name="Blaxter L. M."/>
        </authorList>
    </citation>
    <scope>NUCLEOTIDE SEQUENCE [LARGE SCALE GENOMIC DNA]</scope>
</reference>
<dbReference type="AlphaFoldDB" id="A0A8S1ETN6"/>
<keyword evidence="2" id="KW-1185">Reference proteome</keyword>
<proteinExistence type="predicted"/>
<sequence>MATKLNRKDIEEFWRRSNSICDKESSSSPDAVAVQVRRMSLAEFTGLDSGQKLAELEAPTWKSTVSQSSLLNSFSNRRRSVLSNADTIESPSRKLTTQNEVDDEFDVQTAVSRIQAIASKCGKIDKKTESLEIDMKAEKQKAIEAIGRISQITKQMGQGPSHSSLGPLLAEAVASSEALSRSVHTMAAQSTVYHSELLNTEIAQAFDSLISLVSKLDSATLSANMSTPRRKMSLISNSEALLQANLNVLLRAITSI</sequence>
<dbReference type="Proteomes" id="UP000494206">
    <property type="component" value="Unassembled WGS sequence"/>
</dbReference>
<name>A0A8S1ETN6_9PELO</name>
<gene>
    <name evidence="1" type="ORF">CBOVIS_LOCUS5503</name>
</gene>
<organism evidence="1 2">
    <name type="scientific">Caenorhabditis bovis</name>
    <dbReference type="NCBI Taxonomy" id="2654633"/>
    <lineage>
        <taxon>Eukaryota</taxon>
        <taxon>Metazoa</taxon>
        <taxon>Ecdysozoa</taxon>
        <taxon>Nematoda</taxon>
        <taxon>Chromadorea</taxon>
        <taxon>Rhabditida</taxon>
        <taxon>Rhabditina</taxon>
        <taxon>Rhabditomorpha</taxon>
        <taxon>Rhabditoidea</taxon>
        <taxon>Rhabditidae</taxon>
        <taxon>Peloderinae</taxon>
        <taxon>Caenorhabditis</taxon>
    </lineage>
</organism>
<evidence type="ECO:0000313" key="2">
    <source>
        <dbReference type="Proteomes" id="UP000494206"/>
    </source>
</evidence>
<protein>
    <submittedName>
        <fullName evidence="1">Uncharacterized protein</fullName>
    </submittedName>
</protein>
<evidence type="ECO:0000313" key="1">
    <source>
        <dbReference type="EMBL" id="CAB3402972.1"/>
    </source>
</evidence>
<dbReference type="OrthoDB" id="5847988at2759"/>